<evidence type="ECO:0000259" key="10">
    <source>
        <dbReference type="PROSITE" id="PS50090"/>
    </source>
</evidence>
<evidence type="ECO:0000256" key="3">
    <source>
        <dbReference type="ARBA" id="ARBA00022679"/>
    </source>
</evidence>
<dbReference type="SMART" id="SM00827">
    <property type="entry name" value="PKS_AT"/>
    <property type="match status" value="1"/>
</dbReference>
<feature type="active site" description="Proton donor; for dehydratase activity" evidence="7">
    <location>
        <position position="2545"/>
    </location>
</feature>
<evidence type="ECO:0000313" key="15">
    <source>
        <dbReference type="Proteomes" id="UP001148614"/>
    </source>
</evidence>
<dbReference type="InterPro" id="IPR016039">
    <property type="entry name" value="Thiolase-like"/>
</dbReference>
<dbReference type="Gene3D" id="3.30.300.30">
    <property type="match status" value="1"/>
</dbReference>
<evidence type="ECO:0000256" key="8">
    <source>
        <dbReference type="SAM" id="MobiDB-lite"/>
    </source>
</evidence>
<dbReference type="Pfam" id="PF00501">
    <property type="entry name" value="AMP-binding"/>
    <property type="match status" value="1"/>
</dbReference>
<dbReference type="SMART" id="SM00823">
    <property type="entry name" value="PKS_PP"/>
    <property type="match status" value="2"/>
</dbReference>
<accession>A0A9W8TQ51</accession>
<dbReference type="SUPFAM" id="SSF53474">
    <property type="entry name" value="alpha/beta-Hydrolases"/>
    <property type="match status" value="1"/>
</dbReference>
<evidence type="ECO:0008006" key="16">
    <source>
        <dbReference type="Google" id="ProtNLM"/>
    </source>
</evidence>
<dbReference type="CDD" id="cd02440">
    <property type="entry name" value="AdoMet_MTases"/>
    <property type="match status" value="1"/>
</dbReference>
<dbReference type="VEuPathDB" id="FungiDB:F4678DRAFT_483642"/>
<feature type="domain" description="HTH myb-type" evidence="11">
    <location>
        <begin position="61"/>
        <end position="113"/>
    </location>
</feature>
<dbReference type="InterPro" id="IPR042099">
    <property type="entry name" value="ANL_N_sf"/>
</dbReference>
<feature type="domain" description="HTH myb-type" evidence="11">
    <location>
        <begin position="1"/>
        <end position="58"/>
    </location>
</feature>
<dbReference type="PROSITE" id="PS00012">
    <property type="entry name" value="PHOSPHOPANTETHEINE"/>
    <property type="match status" value="2"/>
</dbReference>
<dbReference type="InterPro" id="IPR006162">
    <property type="entry name" value="Ppantetheine_attach_site"/>
</dbReference>
<dbReference type="InterPro" id="IPR016035">
    <property type="entry name" value="Acyl_Trfase/lysoPLipase"/>
</dbReference>
<dbReference type="GO" id="GO:0032259">
    <property type="term" value="P:methylation"/>
    <property type="evidence" value="ECO:0007669"/>
    <property type="project" value="UniProtKB-KW"/>
</dbReference>
<dbReference type="EMBL" id="JANPWZ010000066">
    <property type="protein sequence ID" value="KAJ3579712.1"/>
    <property type="molecule type" value="Genomic_DNA"/>
</dbReference>
<feature type="region of interest" description="C-terminal hotdog fold" evidence="7">
    <location>
        <begin position="2484"/>
        <end position="2635"/>
    </location>
</feature>
<dbReference type="SMART" id="SM00825">
    <property type="entry name" value="PKS_KS"/>
    <property type="match status" value="1"/>
</dbReference>
<dbReference type="InterPro" id="IPR016036">
    <property type="entry name" value="Malonyl_transacylase_ACP-bd"/>
</dbReference>
<dbReference type="SUPFAM" id="SSF56801">
    <property type="entry name" value="Acetyl-CoA synthetase-like"/>
    <property type="match status" value="1"/>
</dbReference>
<dbReference type="Gene3D" id="3.40.50.720">
    <property type="entry name" value="NAD(P)-binding Rossmann-like Domain"/>
    <property type="match status" value="2"/>
</dbReference>
<dbReference type="PROSITE" id="PS52004">
    <property type="entry name" value="KS3_2"/>
    <property type="match status" value="1"/>
</dbReference>
<dbReference type="Gene3D" id="1.10.10.60">
    <property type="entry name" value="Homeodomain-like"/>
    <property type="match status" value="3"/>
</dbReference>
<dbReference type="InterPro" id="IPR020845">
    <property type="entry name" value="AMP-binding_CS"/>
</dbReference>
<reference evidence="14" key="1">
    <citation type="submission" date="2022-07" db="EMBL/GenBank/DDBJ databases">
        <title>Genome Sequence of Xylaria arbuscula.</title>
        <authorList>
            <person name="Buettner E."/>
        </authorList>
    </citation>
    <scope>NUCLEOTIDE SEQUENCE</scope>
    <source>
        <strain evidence="14">VT107</strain>
    </source>
</reference>
<dbReference type="CDD" id="cd00167">
    <property type="entry name" value="SANT"/>
    <property type="match status" value="3"/>
</dbReference>
<dbReference type="GO" id="GO:0031177">
    <property type="term" value="F:phosphopantetheine binding"/>
    <property type="evidence" value="ECO:0007669"/>
    <property type="project" value="InterPro"/>
</dbReference>
<dbReference type="InterPro" id="IPR049900">
    <property type="entry name" value="PKS_mFAS_DH"/>
</dbReference>
<keyword evidence="1" id="KW-0596">Phosphopantetheine</keyword>
<dbReference type="Pfam" id="PF18558">
    <property type="entry name" value="HTH_51"/>
    <property type="match status" value="1"/>
</dbReference>
<dbReference type="InterPro" id="IPR020841">
    <property type="entry name" value="PKS_Beta-ketoAc_synthase_dom"/>
</dbReference>
<dbReference type="GO" id="GO:0006633">
    <property type="term" value="P:fatty acid biosynthetic process"/>
    <property type="evidence" value="ECO:0007669"/>
    <property type="project" value="TreeGrafter"/>
</dbReference>
<evidence type="ECO:0000259" key="13">
    <source>
        <dbReference type="PROSITE" id="PS52019"/>
    </source>
</evidence>
<dbReference type="SUPFAM" id="SSF47336">
    <property type="entry name" value="ACP-like"/>
    <property type="match status" value="2"/>
</dbReference>
<dbReference type="PROSITE" id="PS50090">
    <property type="entry name" value="MYB_LIKE"/>
    <property type="match status" value="3"/>
</dbReference>
<feature type="domain" description="Ketosynthase family 3 (KS3)" evidence="12">
    <location>
        <begin position="1427"/>
        <end position="1844"/>
    </location>
</feature>
<evidence type="ECO:0000256" key="1">
    <source>
        <dbReference type="ARBA" id="ARBA00022450"/>
    </source>
</evidence>
<dbReference type="Pfam" id="PF00109">
    <property type="entry name" value="ketoacyl-synt"/>
    <property type="match status" value="1"/>
</dbReference>
<evidence type="ECO:0000259" key="12">
    <source>
        <dbReference type="PROSITE" id="PS52004"/>
    </source>
</evidence>
<dbReference type="InterPro" id="IPR017930">
    <property type="entry name" value="Myb_dom"/>
</dbReference>
<dbReference type="InterPro" id="IPR000873">
    <property type="entry name" value="AMP-dep_synth/lig_dom"/>
</dbReference>
<dbReference type="Pfam" id="PF00698">
    <property type="entry name" value="Acyl_transf_1"/>
    <property type="match status" value="1"/>
</dbReference>
<dbReference type="VEuPathDB" id="FungiDB:F4678DRAFT_477525"/>
<dbReference type="GO" id="GO:0004312">
    <property type="term" value="F:fatty acid synthase activity"/>
    <property type="evidence" value="ECO:0007669"/>
    <property type="project" value="TreeGrafter"/>
</dbReference>
<dbReference type="Pfam" id="PF07993">
    <property type="entry name" value="NAD_binding_4"/>
    <property type="match status" value="1"/>
</dbReference>
<dbReference type="InterPro" id="IPR013094">
    <property type="entry name" value="AB_hydrolase_3"/>
</dbReference>
<dbReference type="Pfam" id="PF00550">
    <property type="entry name" value="PP-binding"/>
    <property type="match status" value="2"/>
</dbReference>
<dbReference type="Gene3D" id="3.40.50.1820">
    <property type="entry name" value="alpha/beta hydrolase"/>
    <property type="match status" value="1"/>
</dbReference>
<dbReference type="Pfam" id="PF08242">
    <property type="entry name" value="Methyltransf_12"/>
    <property type="match status" value="1"/>
</dbReference>
<dbReference type="InterPro" id="IPR013120">
    <property type="entry name" value="FAR_NAD-bd"/>
</dbReference>
<dbReference type="PROSITE" id="PS52019">
    <property type="entry name" value="PKS_MFAS_DH"/>
    <property type="match status" value="1"/>
</dbReference>
<evidence type="ECO:0000256" key="7">
    <source>
        <dbReference type="PROSITE-ProRule" id="PRU01363"/>
    </source>
</evidence>
<feature type="domain" description="Myb-like" evidence="10">
    <location>
        <begin position="110"/>
        <end position="156"/>
    </location>
</feature>
<dbReference type="InterPro" id="IPR036291">
    <property type="entry name" value="NAD(P)-bd_dom_sf"/>
</dbReference>
<dbReference type="SMART" id="SM00717">
    <property type="entry name" value="SANT"/>
    <property type="match status" value="3"/>
</dbReference>
<dbReference type="InterPro" id="IPR036736">
    <property type="entry name" value="ACP-like_sf"/>
</dbReference>
<organism evidence="14 15">
    <name type="scientific">Xylaria arbuscula</name>
    <dbReference type="NCBI Taxonomy" id="114810"/>
    <lineage>
        <taxon>Eukaryota</taxon>
        <taxon>Fungi</taxon>
        <taxon>Dikarya</taxon>
        <taxon>Ascomycota</taxon>
        <taxon>Pezizomycotina</taxon>
        <taxon>Sordariomycetes</taxon>
        <taxon>Xylariomycetidae</taxon>
        <taxon>Xylariales</taxon>
        <taxon>Xylariaceae</taxon>
        <taxon>Xylaria</taxon>
    </lineage>
</organism>
<dbReference type="InterPro" id="IPR001005">
    <property type="entry name" value="SANT/Myb"/>
</dbReference>
<dbReference type="InterPro" id="IPR029058">
    <property type="entry name" value="AB_hydrolase_fold"/>
</dbReference>
<evidence type="ECO:0000256" key="5">
    <source>
        <dbReference type="ARBA" id="ARBA00023268"/>
    </source>
</evidence>
<dbReference type="InterPro" id="IPR020806">
    <property type="entry name" value="PKS_PP-bd"/>
</dbReference>
<dbReference type="GO" id="GO:0044550">
    <property type="term" value="P:secondary metabolite biosynthetic process"/>
    <property type="evidence" value="ECO:0007669"/>
    <property type="project" value="UniProtKB-ARBA"/>
</dbReference>
<dbReference type="Gene3D" id="1.10.1200.10">
    <property type="entry name" value="ACP-like"/>
    <property type="match status" value="2"/>
</dbReference>
<dbReference type="InterPro" id="IPR009057">
    <property type="entry name" value="Homeodomain-like_sf"/>
</dbReference>
<keyword evidence="3" id="KW-0808">Transferase</keyword>
<keyword evidence="15" id="KW-1185">Reference proteome</keyword>
<dbReference type="SUPFAM" id="SSF51735">
    <property type="entry name" value="NAD(P)-binding Rossmann-fold domains"/>
    <property type="match status" value="1"/>
</dbReference>
<dbReference type="InterPro" id="IPR029063">
    <property type="entry name" value="SAM-dependent_MTases_sf"/>
</dbReference>
<evidence type="ECO:0000259" key="11">
    <source>
        <dbReference type="PROSITE" id="PS51294"/>
    </source>
</evidence>
<dbReference type="InterPro" id="IPR042104">
    <property type="entry name" value="PKS_dehydratase_sf"/>
</dbReference>
<sequence>MQATTRERKWWTKSEDEVLQAKARLQIDKHGSVINWSDIASNLPGRSNKDCRKRWYKVCLDIRRGAWMPEEDERLQKAVAEAGLKWTAVSQIMQTRNADQCAKRWQQVIGPDIKHTPWTSQEDEILQRAIAKYGNNWKQVGLLELPGRSAHDIRNRSVALSRRNRRPSAATRQPNASSTASQSRSPASCTDLAESGEGPEEQSESDTDVTSNYHSYAPSVDMGFYAGVDGAEDWALPEIPDLPSALDGSTGDSFTPNWEMLSSVDPLLSLSTPPQDAGTPFWESVTVAAVQTSGGAFDETHIDPALQNEYTVGSVMEGKDLSQQIGSDAGLSSFNLPTAQNPNAESNCVTVVLRRADPNLTKEVTRVRSELGDCYPDRHLGDIPTSFPAPMIVQMEAFVRAKVSLEPTAQDSLRTLPQLVQYHAEKNPNYLFCLQAEKKHVTEEPSRIQEITYSTLQQAILYCQLWLNSQVARAQVGTQSGHNTKPAPVALLMESDFGLAVYLLSLMGLGIPVVLLSARLSPLAIHNLAQVTGCQAILVSERLRYLCSDALSIQNESGSSDLNQIVTTREITTISYKQFLEGGILNGTVALEGHFLSDEDRQVVILHSSGTSGLPKPIYCSHRHFIVFSQCEDFRSPAEAQGLNISTSPFFHGFGVVPLCLSLGIGKSFCIPPSSEIPTGASITDLIEESGAKSLMTVPSIIEEIALLPNDRGIKILQTLDFVAFGGGIPKTSIGEKLDAAGVKLINHYGATETGPLSPFYVPSLGSDWRYIRLRQDILDPLKVKLEPIDEPGHSGQAYQLSMQPAGWKERFVLQDVLIERPGSEQKEFSIAGRMDDLICLATGEKVRPTILESCLRQQEGIKAAIAFGDKQFELGVIVETFEPLDDNQSEQLRKSLWPVIEEAGRQMDAHARITSPTMVMIVPPGSLPRSDKGTILRREVNKKFAIEIESIYQKLEASLLTAAFDTSAPEASIRSLIETNLDWRVTSGDWTNDQDFFELGMDSLQAVKLRRLLTASMKAAQVENGQEINSRVIEDDIVYRNSSVNKLARALINPDVTENAISEYQLMDHLIDEFSGRKLQAGSGATVLITGSTGSLGSFLLEELVRRPGVAQVVCLLRPSSEDPLQRQRDALKSRGISLSEEEWSKIQLHECSTSEPHFGLDETSYQQIASNLTHVLHIAWPMSFKQQLPSFKGAFRSLNNLLQLIIERAVDERPNIEAGFARVGQIAGAQNGYWNTDEHFVALVRSSKKALKFPDLHGTLSWLPVDTLATAIADIVLSERPLDLVYHLENPIRQSWQEMVAMLTKELDMPASSIIPFEEWIDAINSLPEEGNPARALAEFLKANFQRMSCGEVILDTAVSRRASWTMRATRTVGDEQVKAYVEYWRKVGPILHQYHHSRLAAAPVYEMTISSGPTNYDDQRDMPPHAIAVVGMGCKFPGANSVEEYWQLLESGRSMVSEPPTGRFPTQDHKRSTEKSVFFGNFLSDVSSFDNRFFKRSSREAASMDPQQRLLLEVAYQALESSGFFRPQEQDPDLEVGCFVGVCASDYNDNVASHPPNAFSTLGTLRAFLTGKISHFFGFSGPSITYDTACSSSAVAIDAACKAILHGDCTSAIAGGVSIFTSPHFYQNLAQATFLSPTGPTKPFDESADGYCRGEGVGLVVLKKLSKAIEDGDNILGTILSTAVKQSSNKVPITVPHSGSHAGLYRKVLEIANVRPEEVSYLEAHGSGTPVGDPREIEAIMDVFRSPRRETPLYISSVKGNIGHTEGASGVAGLIKTLLMLQRRAVPRQVSFQRINPKINIDTVQCRIPTSTMPWEADAPLMACINNYGAAGSIAALLVREAGKLKPTPMPVKPLSRYPILISANSPQSLADNCEKLRQHIAANPSLTLADIAFNLSEKQNRALPKRLVLTVSSLSELAEQLQATASAADGQIYSAYAEPRKVILTFGGQINRSIGLSQSVYAGSALLRKHLDECDEIVKGFGYPGIFPGIFSTTPIDDIVLLQTCQFALHYACAQSWIASGLKVDCIVGHSFGQLVALTVSGVFSLEDGLRLAYGRAVLMKEKWGPERGSMVALDADRATTLELIKTVRNKNPASALEIACFNGPRSHVVVGSTTDVQTVEEVIKTSMSIKYKVLNVTHGFHSQFCDPILSDLEALAQTLRYRSPKIPLELTSHYDSVPTAQIIAEHTRIPVDFEGAIKRIEKRLGPCTWLEAGSNTSVANIARRCVSDAAKHLFCPVDLTKDDALGNLASMTANLWTNGHHVQFWPLHRSNRGSYQLFNSPPYQFEKTKHWLDFGFEILSNPKISPTPELEESIPTPVLIKFAGFQDTARTRATFIIDPRSTEWQTLVEGHAVLQQPLCPAPLYMELVYQAGRELAAANKIDSFPYVRIEDLEIVSSLGISPDKVVQLSMLRTDHTGHKWAFSFESSSRDRINLDKASTHATGKIEVFLMEDKNALTELNRVGRLLKYQNLEEVASRREGEAVHGSIVYNVFSRVVNYHDFYKGVRHVAGNEGTAVGEIALPELQPSELLNLMSNPVAIDNFFQVAGLYTNCLSQCPEDEVYVCTQVDSVQLSPDFNNQVGKRWKVCATSSRISEREIQNDIFAFDSSTNAVVFVAFGSTIQSNTPNTCESPSAHRIAVGPRPTAMVKRQATVEAKPSAHASAQVPPSIAIPMTSSPDLRLEEEVRILLSRVTDVPAESFRGDVTLTDLGIDSLMATEVVSEVEERFHISIPQDHLPDLQAFSSFSRYIIFRCSGREQWYSNDQASAVTPPSSDIAVLPALSEDATHRVEWTGGVNQLQQHDDILSRLAGLLGNHLECPASDFVRSTNLAERGLDSLLCMELMSDMEKEFGVSVDLAQLTMDSNYGELADILLNAVAPGFPAASTPGSTQIGTPPPVILTPAAESIVAAKLDTFFPKTTSHTVSEPDFSYATEAFESIKHEFDELAASHQFTGFYDKVFERESQLVLAYTVETFEALGIDLGKLKTGMEIPTLRVLAKFSQLRDALYDVLQDGKLIDYDGKRYFRSEIPINTTSSKVLLDEIVKDFPQFTTDHKLLHLCGANLPNLLSGAKDPVSHLFGSKKNREILESFYGSSPSYVTMSQLLTSFLKKTLGKVTPASPDGKFRIVEIGAGTGATTKWVVDGLTKMGIPFEYTFTDISAALVAGGKRKFSNYSCMKYTTINIEKEPPVELQGEFDIVLSTNCIHATKDLGNSFRNINKLLQPQGFVSVVEFTKRLYWFDIVFGLLDGWWMFDDGRPYVLTCPEFWDERMKQSGFGHVSWTGGSSPESNLVRIITGFKQVVAEPHLYRSIPQETTGGIETLVFKYTDKNLPLRADVHYPSRSLVARHEAWNVGLMIHGGGHVMLSRKDVRPRQTELLLQQGILPVSIDYRLCPEMTIVDGPIVDVADGYIDPSRVVVVGWSTGGTLAMSLGFTSVPRGLPAPDGILAFYCPTDYEDEFWQKPNIPDHSEAYSHDSFDILESVRHAPITAYNPPRELMAAGGWMTPKDARSRLILHMNWHGQALPVLFNGLPPSDTVTETERTQFAQMKQPSREMIAKASPYSQIVQGNYRSPTYIVFGTKDDLIPWQQAQKTADALRAAGIESGITLVPDQPHLFDMYRDPDGKRWEAVLSGYKFLLARIGKKLA</sequence>
<dbReference type="InterPro" id="IPR045851">
    <property type="entry name" value="AMP-bd_C_sf"/>
</dbReference>
<feature type="domain" description="Carrier" evidence="9">
    <location>
        <begin position="2800"/>
        <end position="2881"/>
    </location>
</feature>
<dbReference type="PROSITE" id="PS51294">
    <property type="entry name" value="HTH_MYB"/>
    <property type="match status" value="3"/>
</dbReference>
<dbReference type="Gene3D" id="3.40.366.10">
    <property type="entry name" value="Malonyl-Coenzyme A Acyl Carrier Protein, domain 2"/>
    <property type="match status" value="1"/>
</dbReference>
<dbReference type="InterPro" id="IPR050091">
    <property type="entry name" value="PKS_NRPS_Biosynth_Enz"/>
</dbReference>
<dbReference type="Pfam" id="PF22621">
    <property type="entry name" value="CurL-like_PKS_C"/>
    <property type="match status" value="1"/>
</dbReference>
<dbReference type="InterPro" id="IPR014043">
    <property type="entry name" value="Acyl_transferase_dom"/>
</dbReference>
<dbReference type="Pfam" id="PF00249">
    <property type="entry name" value="Myb_DNA-binding"/>
    <property type="match status" value="1"/>
</dbReference>
<feature type="domain" description="Myb-like" evidence="10">
    <location>
        <begin position="3"/>
        <end position="59"/>
    </location>
</feature>
<evidence type="ECO:0000256" key="6">
    <source>
        <dbReference type="ARBA" id="ARBA00023315"/>
    </source>
</evidence>
<dbReference type="PANTHER" id="PTHR43775">
    <property type="entry name" value="FATTY ACID SYNTHASE"/>
    <property type="match status" value="1"/>
</dbReference>
<feature type="active site" description="Proton acceptor; for dehydratase activity" evidence="7">
    <location>
        <position position="2356"/>
    </location>
</feature>
<dbReference type="GO" id="GO:0016787">
    <property type="term" value="F:hydrolase activity"/>
    <property type="evidence" value="ECO:0007669"/>
    <property type="project" value="InterPro"/>
</dbReference>
<dbReference type="Pfam" id="PF13921">
    <property type="entry name" value="Myb_DNA-bind_6"/>
    <property type="match status" value="1"/>
</dbReference>
<gene>
    <name evidence="14" type="ORF">NPX13_g846</name>
</gene>
<dbReference type="SUPFAM" id="SSF53901">
    <property type="entry name" value="Thiolase-like"/>
    <property type="match status" value="1"/>
</dbReference>
<feature type="compositionally biased region" description="Acidic residues" evidence="8">
    <location>
        <begin position="197"/>
        <end position="207"/>
    </location>
</feature>
<dbReference type="InterPro" id="IPR013217">
    <property type="entry name" value="Methyltransf_12"/>
</dbReference>
<dbReference type="VEuPathDB" id="FungiDB:F4678DRAFT_410202"/>
<feature type="domain" description="Myb-like" evidence="10">
    <location>
        <begin position="61"/>
        <end position="109"/>
    </location>
</feature>
<dbReference type="InterPro" id="IPR014031">
    <property type="entry name" value="Ketoacyl_synth_C"/>
</dbReference>
<dbReference type="SUPFAM" id="SSF53335">
    <property type="entry name" value="S-adenosyl-L-methionine-dependent methyltransferases"/>
    <property type="match status" value="1"/>
</dbReference>
<dbReference type="PROSITE" id="PS00455">
    <property type="entry name" value="AMP_BINDING"/>
    <property type="match status" value="1"/>
</dbReference>
<feature type="domain" description="Carrier" evidence="9">
    <location>
        <begin position="2681"/>
        <end position="2758"/>
    </location>
</feature>
<protein>
    <recommendedName>
        <fullName evidence="16">Carrier domain-containing protein</fullName>
    </recommendedName>
</protein>
<dbReference type="Gene3D" id="3.30.70.3290">
    <property type="match status" value="1"/>
</dbReference>
<evidence type="ECO:0000256" key="4">
    <source>
        <dbReference type="ARBA" id="ARBA00022737"/>
    </source>
</evidence>
<dbReference type="CDD" id="cd00833">
    <property type="entry name" value="PKS"/>
    <property type="match status" value="1"/>
</dbReference>
<comment type="caution">
    <text evidence="14">The sequence shown here is derived from an EMBL/GenBank/DDBJ whole genome shotgun (WGS) entry which is preliminary data.</text>
</comment>
<dbReference type="Pfam" id="PF23562">
    <property type="entry name" value="AMP-binding_C_3"/>
    <property type="match status" value="1"/>
</dbReference>
<keyword evidence="2" id="KW-0597">Phosphoprotein</keyword>
<evidence type="ECO:0000313" key="14">
    <source>
        <dbReference type="EMBL" id="KAJ3579712.1"/>
    </source>
</evidence>
<dbReference type="Gene3D" id="3.40.47.10">
    <property type="match status" value="1"/>
</dbReference>
<dbReference type="GO" id="GO:0008168">
    <property type="term" value="F:methyltransferase activity"/>
    <property type="evidence" value="ECO:0007669"/>
    <property type="project" value="UniProtKB-KW"/>
</dbReference>
<keyword evidence="5" id="KW-0511">Multifunctional enzyme</keyword>
<keyword evidence="4" id="KW-0677">Repeat</keyword>
<dbReference type="PROSITE" id="PS50075">
    <property type="entry name" value="CARRIER"/>
    <property type="match status" value="2"/>
</dbReference>
<dbReference type="Gene3D" id="3.40.50.12780">
    <property type="entry name" value="N-terminal domain of ligase-like"/>
    <property type="match status" value="1"/>
</dbReference>
<evidence type="ECO:0000259" key="9">
    <source>
        <dbReference type="PROSITE" id="PS50075"/>
    </source>
</evidence>
<dbReference type="SUPFAM" id="SSF52151">
    <property type="entry name" value="FabD/lysophospholipase-like"/>
    <property type="match status" value="1"/>
</dbReference>
<name>A0A9W8TQ51_9PEZI</name>
<dbReference type="InterPro" id="IPR001227">
    <property type="entry name" value="Ac_transferase_dom_sf"/>
</dbReference>
<dbReference type="InterPro" id="IPR009081">
    <property type="entry name" value="PP-bd_ACP"/>
</dbReference>
<dbReference type="Proteomes" id="UP001148614">
    <property type="component" value="Unassembled WGS sequence"/>
</dbReference>
<dbReference type="SUPFAM" id="SSF46689">
    <property type="entry name" value="Homeodomain-like"/>
    <property type="match status" value="2"/>
</dbReference>
<dbReference type="PANTHER" id="PTHR43775:SF21">
    <property type="entry name" value="NON-REDUCING POLYKETIDE SYNTHASE AUSA-RELATED"/>
    <property type="match status" value="1"/>
</dbReference>
<proteinExistence type="predicted"/>
<feature type="compositionally biased region" description="Low complexity" evidence="8">
    <location>
        <begin position="176"/>
        <end position="188"/>
    </location>
</feature>
<dbReference type="Pfam" id="PF02801">
    <property type="entry name" value="Ketoacyl-synt_C"/>
    <property type="match status" value="1"/>
</dbReference>
<feature type="domain" description="HTH myb-type" evidence="11">
    <location>
        <begin position="114"/>
        <end position="156"/>
    </location>
</feature>
<dbReference type="SUPFAM" id="SSF55048">
    <property type="entry name" value="Probable ACP-binding domain of malonyl-CoA ACP transacylase"/>
    <property type="match status" value="1"/>
</dbReference>
<dbReference type="InterPro" id="IPR041068">
    <property type="entry name" value="HTH_51"/>
</dbReference>
<feature type="region of interest" description="N-terminal hotdog fold" evidence="7">
    <location>
        <begin position="2321"/>
        <end position="2457"/>
    </location>
</feature>
<keyword evidence="6" id="KW-0012">Acyltransferase</keyword>
<dbReference type="Gene3D" id="3.40.50.150">
    <property type="entry name" value="Vaccinia Virus protein VP39"/>
    <property type="match status" value="1"/>
</dbReference>
<dbReference type="Gene3D" id="3.10.129.110">
    <property type="entry name" value="Polyketide synthase dehydratase"/>
    <property type="match status" value="1"/>
</dbReference>
<feature type="region of interest" description="Disordered" evidence="8">
    <location>
        <begin position="157"/>
        <end position="213"/>
    </location>
</feature>
<dbReference type="InterPro" id="IPR014030">
    <property type="entry name" value="Ketoacyl_synth_N"/>
</dbReference>
<feature type="domain" description="PKS/mFAS DH" evidence="13">
    <location>
        <begin position="2321"/>
        <end position="2635"/>
    </location>
</feature>
<evidence type="ECO:0000256" key="2">
    <source>
        <dbReference type="ARBA" id="ARBA00022553"/>
    </source>
</evidence>
<dbReference type="Pfam" id="PF07859">
    <property type="entry name" value="Abhydrolase_3"/>
    <property type="match status" value="1"/>
</dbReference>